<sequence>MSLRAFGKLPSSMQNDTTRLYYDKLSRKRFQLALKRGIDIALSLILILALSPVMAFCAALVKADGGSILYRQVRIGRYSRPFVIYKFRTMTERAYLGGELTRGEDPRITKAGRILRRTRLDELPQLFNVLKGEMSLVGPRPEVPRYAQLYTDRMRATLLLPVGITCRASLRFKDEAALLAGEDGEQVYRQRVLPAKMEENIRYLQDYSLWEDGKILLQTARMAIKEVF</sequence>
<organism evidence="3">
    <name type="scientific">uncultured Anaerotruncus sp</name>
    <dbReference type="NCBI Taxonomy" id="905011"/>
    <lineage>
        <taxon>Bacteria</taxon>
        <taxon>Bacillati</taxon>
        <taxon>Bacillota</taxon>
        <taxon>Clostridia</taxon>
        <taxon>Eubacteriales</taxon>
        <taxon>Oscillospiraceae</taxon>
        <taxon>Anaerotruncus</taxon>
        <taxon>environmental samples</taxon>
    </lineage>
</organism>
<name>A0A6N2RDR5_9FIRM</name>
<proteinExistence type="inferred from homology"/>
<dbReference type="PANTHER" id="PTHR30576">
    <property type="entry name" value="COLANIC BIOSYNTHESIS UDP-GLUCOSE LIPID CARRIER TRANSFERASE"/>
    <property type="match status" value="1"/>
</dbReference>
<keyword evidence="3" id="KW-0808">Transferase</keyword>
<evidence type="ECO:0000313" key="3">
    <source>
        <dbReference type="EMBL" id="VYS78678.1"/>
    </source>
</evidence>
<dbReference type="Pfam" id="PF02397">
    <property type="entry name" value="Bac_transf"/>
    <property type="match status" value="1"/>
</dbReference>
<evidence type="ECO:0000256" key="1">
    <source>
        <dbReference type="ARBA" id="ARBA00006464"/>
    </source>
</evidence>
<dbReference type="AlphaFoldDB" id="A0A6N2RDR5"/>
<accession>A0A6N2RDR5</accession>
<feature type="domain" description="Bacterial sugar transferase" evidence="2">
    <location>
        <begin position="35"/>
        <end position="224"/>
    </location>
</feature>
<dbReference type="GO" id="GO:0016780">
    <property type="term" value="F:phosphotransferase activity, for other substituted phosphate groups"/>
    <property type="evidence" value="ECO:0007669"/>
    <property type="project" value="TreeGrafter"/>
</dbReference>
<gene>
    <name evidence="3" type="primary">epsL</name>
    <name evidence="3" type="ORF">AULFYP135_00364</name>
</gene>
<comment type="similarity">
    <text evidence="1">Belongs to the bacterial sugar transferase family.</text>
</comment>
<dbReference type="InterPro" id="IPR003362">
    <property type="entry name" value="Bact_transf"/>
</dbReference>
<reference evidence="3" key="1">
    <citation type="submission" date="2019-11" db="EMBL/GenBank/DDBJ databases">
        <authorList>
            <person name="Feng L."/>
        </authorList>
    </citation>
    <scope>NUCLEOTIDE SEQUENCE</scope>
    <source>
        <strain evidence="3">AundefinedLFYP135</strain>
    </source>
</reference>
<dbReference type="EMBL" id="CACRSL010000003">
    <property type="protein sequence ID" value="VYS78678.1"/>
    <property type="molecule type" value="Genomic_DNA"/>
</dbReference>
<evidence type="ECO:0000259" key="2">
    <source>
        <dbReference type="Pfam" id="PF02397"/>
    </source>
</evidence>
<protein>
    <submittedName>
        <fullName evidence="3">Putative sugar transferase EpsL</fullName>
        <ecNumber evidence="3">2.-.-.-</ecNumber>
    </submittedName>
</protein>
<dbReference type="EC" id="2.-.-.-" evidence="3"/>
<dbReference type="PANTHER" id="PTHR30576:SF0">
    <property type="entry name" value="UNDECAPRENYL-PHOSPHATE N-ACETYLGALACTOSAMINYL 1-PHOSPHATE TRANSFERASE-RELATED"/>
    <property type="match status" value="1"/>
</dbReference>